<dbReference type="OrthoDB" id="5919045at2"/>
<keyword evidence="3" id="KW-1185">Reference proteome</keyword>
<feature type="transmembrane region" description="Helical" evidence="1">
    <location>
        <begin position="12"/>
        <end position="32"/>
    </location>
</feature>
<protein>
    <submittedName>
        <fullName evidence="2">Uncharacterized protein</fullName>
    </submittedName>
</protein>
<comment type="caution">
    <text evidence="2">The sequence shown here is derived from an EMBL/GenBank/DDBJ whole genome shotgun (WGS) entry which is preliminary data.</text>
</comment>
<accession>A0A4Q6XRD0</accession>
<feature type="transmembrane region" description="Helical" evidence="1">
    <location>
        <begin position="155"/>
        <end position="174"/>
    </location>
</feature>
<proteinExistence type="predicted"/>
<dbReference type="Proteomes" id="UP000292085">
    <property type="component" value="Unassembled WGS sequence"/>
</dbReference>
<keyword evidence="1" id="KW-0472">Membrane</keyword>
<name>A0A4Q6XRD0_9SPHN</name>
<organism evidence="2 3">
    <name type="scientific">Sphingomonas populi</name>
    <dbReference type="NCBI Taxonomy" id="2484750"/>
    <lineage>
        <taxon>Bacteria</taxon>
        <taxon>Pseudomonadati</taxon>
        <taxon>Pseudomonadota</taxon>
        <taxon>Alphaproteobacteria</taxon>
        <taxon>Sphingomonadales</taxon>
        <taxon>Sphingomonadaceae</taxon>
        <taxon>Sphingomonas</taxon>
    </lineage>
</organism>
<evidence type="ECO:0000313" key="2">
    <source>
        <dbReference type="EMBL" id="RZF59037.1"/>
    </source>
</evidence>
<keyword evidence="1" id="KW-1133">Transmembrane helix</keyword>
<dbReference type="AlphaFoldDB" id="A0A4Q6XRD0"/>
<dbReference type="RefSeq" id="WP_130160553.1">
    <property type="nucleotide sequence ID" value="NZ_SGIS01000103.1"/>
</dbReference>
<reference evidence="2 3" key="1">
    <citation type="submission" date="2019-02" db="EMBL/GenBank/DDBJ databases">
        <authorList>
            <person name="Li Y."/>
        </authorList>
    </citation>
    <scope>NUCLEOTIDE SEQUENCE [LARGE SCALE GENOMIC DNA]</scope>
    <source>
        <strain evidence="2 3">3-7</strain>
    </source>
</reference>
<evidence type="ECO:0000256" key="1">
    <source>
        <dbReference type="SAM" id="Phobius"/>
    </source>
</evidence>
<gene>
    <name evidence="2" type="ORF">EWE75_24000</name>
</gene>
<keyword evidence="1" id="KW-0812">Transmembrane</keyword>
<evidence type="ECO:0000313" key="3">
    <source>
        <dbReference type="Proteomes" id="UP000292085"/>
    </source>
</evidence>
<sequence length="211" mass="22911">MDPQIKDWLPPVIGLAGGLVAGLIAAMSAVIGKENKISEFRQAWIDAQRIDLATLTAEAVAYAGEIESSKKVERLAAFDAAHARIELRENPEEEEWTAVRAELDALREDMLKPVPETVALRDRRMTILEAARLPLKANWTIVKTGEPWFRRFKNAIIVAIVAAVTIGVTVALWLGPTGLSMRPAASVVAPEPATALGADKTALPRSVPHRP</sequence>
<dbReference type="EMBL" id="SGIS01000103">
    <property type="protein sequence ID" value="RZF59037.1"/>
    <property type="molecule type" value="Genomic_DNA"/>
</dbReference>